<dbReference type="SUPFAM" id="SSF54427">
    <property type="entry name" value="NTF2-like"/>
    <property type="match status" value="1"/>
</dbReference>
<evidence type="ECO:0000313" key="1">
    <source>
        <dbReference type="EMBL" id="PHV68851.1"/>
    </source>
</evidence>
<evidence type="ECO:0008006" key="3">
    <source>
        <dbReference type="Google" id="ProtNLM"/>
    </source>
</evidence>
<protein>
    <recommendedName>
        <fullName evidence="3">Ester cyclase</fullName>
    </recommendedName>
</protein>
<comment type="caution">
    <text evidence="1">The sequence shown here is derived from an EMBL/GenBank/DDBJ whole genome shotgun (WGS) entry which is preliminary data.</text>
</comment>
<organism evidence="1 2">
    <name type="scientific">Williamsia marianensis</name>
    <dbReference type="NCBI Taxonomy" id="85044"/>
    <lineage>
        <taxon>Bacteria</taxon>
        <taxon>Bacillati</taxon>
        <taxon>Actinomycetota</taxon>
        <taxon>Actinomycetes</taxon>
        <taxon>Mycobacteriales</taxon>
        <taxon>Nocardiaceae</taxon>
        <taxon>Williamsia</taxon>
    </lineage>
</organism>
<dbReference type="Pfam" id="PF07366">
    <property type="entry name" value="SnoaL"/>
    <property type="match status" value="1"/>
</dbReference>
<dbReference type="Gene3D" id="3.10.450.50">
    <property type="match status" value="1"/>
</dbReference>
<reference evidence="1 2" key="1">
    <citation type="submission" date="2017-10" db="EMBL/GenBank/DDBJ databases">
        <title>The draft genome sequence of Williamsia sp. BULT 1.1 isolated from the semi-arid grassland soils from South Africa.</title>
        <authorList>
            <person name="Kabwe M.H."/>
            <person name="Govender N."/>
            <person name="Mutseka Lunga P."/>
            <person name="Vikram S."/>
            <person name="Makhalanyane T.P."/>
        </authorList>
    </citation>
    <scope>NUCLEOTIDE SEQUENCE [LARGE SCALE GENOMIC DNA]</scope>
    <source>
        <strain evidence="1 2">BULT 1.1</strain>
    </source>
</reference>
<dbReference type="PANTHER" id="PTHR38436">
    <property type="entry name" value="POLYKETIDE CYCLASE SNOAL-LIKE DOMAIN"/>
    <property type="match status" value="1"/>
</dbReference>
<dbReference type="InterPro" id="IPR009959">
    <property type="entry name" value="Cyclase_SnoaL-like"/>
</dbReference>
<dbReference type="PANTHER" id="PTHR38436:SF1">
    <property type="entry name" value="ESTER CYCLASE"/>
    <property type="match status" value="1"/>
</dbReference>
<gene>
    <name evidence="1" type="ORF">CSW57_00605</name>
</gene>
<dbReference type="EMBL" id="PEBD01000004">
    <property type="protein sequence ID" value="PHV68851.1"/>
    <property type="molecule type" value="Genomic_DNA"/>
</dbReference>
<accession>A0A2G3PSW7</accession>
<dbReference type="InterPro" id="IPR032710">
    <property type="entry name" value="NTF2-like_dom_sf"/>
</dbReference>
<evidence type="ECO:0000313" key="2">
    <source>
        <dbReference type="Proteomes" id="UP000225108"/>
    </source>
</evidence>
<name>A0A2G3PSW7_WILMA</name>
<dbReference type="Proteomes" id="UP000225108">
    <property type="component" value="Unassembled WGS sequence"/>
</dbReference>
<dbReference type="AlphaFoldDB" id="A0A2G3PSW7"/>
<proteinExistence type="predicted"/>
<dbReference type="RefSeq" id="WP_099381933.1">
    <property type="nucleotide sequence ID" value="NZ_PEBD01000004.1"/>
</dbReference>
<sequence>MSSSRTIIDQHIDAFNNRTPDTEPWATDAELVSPGGTFTGRDEVLGFLSVFQHAFSDGTLSVNSAIIDGDHVSVEGAFNGTHDGILHSPSGPVHATGKAVSFRWSASYVVRASELASEHLYFDQLDFLAQLGLLPVEHTPAQ</sequence>
<dbReference type="GO" id="GO:0030638">
    <property type="term" value="P:polyketide metabolic process"/>
    <property type="evidence" value="ECO:0007669"/>
    <property type="project" value="InterPro"/>
</dbReference>